<dbReference type="InterPro" id="IPR018448">
    <property type="entry name" value="TatB"/>
</dbReference>
<keyword evidence="12" id="KW-1185">Reference proteome</keyword>
<evidence type="ECO:0000256" key="8">
    <source>
        <dbReference type="ARBA" id="ARBA00023136"/>
    </source>
</evidence>
<keyword evidence="4 9" id="KW-0812">Transmembrane</keyword>
<reference evidence="11 12" key="1">
    <citation type="submission" date="2024-06" db="EMBL/GenBank/DDBJ databases">
        <title>Genomic Encyclopedia of Type Strains, Phase V (KMG-V): Genome sequencing to study the core and pangenomes of soil and plant-associated prokaryotes.</title>
        <authorList>
            <person name="Whitman W."/>
        </authorList>
    </citation>
    <scope>NUCLEOTIDE SEQUENCE [LARGE SCALE GENOMIC DNA]</scope>
    <source>
        <strain evidence="11 12">NE40</strain>
    </source>
</reference>
<dbReference type="PANTHER" id="PTHR33162:SF1">
    <property type="entry name" value="SEC-INDEPENDENT PROTEIN TRANSLOCASE PROTEIN TATA, CHLOROPLASTIC"/>
    <property type="match status" value="1"/>
</dbReference>
<protein>
    <recommendedName>
        <fullName evidence="9">Sec-independent protein translocase protein TatB</fullName>
    </recommendedName>
</protein>
<evidence type="ECO:0000256" key="10">
    <source>
        <dbReference type="SAM" id="MobiDB-lite"/>
    </source>
</evidence>
<sequence>MFDMGFAEMITIGLLALVVMGPERLPQAIRSILKWIHYLRQTASTLKDTVEQELKIDEIKKDLQTEEIERQVESFRQQAAKTSADFKKVSLKNKEEISRLMDEDKTPELKTAPGKEQAA</sequence>
<keyword evidence="6 9" id="KW-1133">Transmembrane helix</keyword>
<evidence type="ECO:0000313" key="11">
    <source>
        <dbReference type="EMBL" id="MET4758014.1"/>
    </source>
</evidence>
<comment type="caution">
    <text evidence="11">The sequence shown here is derived from an EMBL/GenBank/DDBJ whole genome shotgun (WGS) entry which is preliminary data.</text>
</comment>
<evidence type="ECO:0000256" key="5">
    <source>
        <dbReference type="ARBA" id="ARBA00022927"/>
    </source>
</evidence>
<name>A0ABV2SKY9_9GAMM</name>
<dbReference type="RefSeq" id="WP_354008126.1">
    <property type="nucleotide sequence ID" value="NZ_JBEWTA010000001.1"/>
</dbReference>
<evidence type="ECO:0000313" key="12">
    <source>
        <dbReference type="Proteomes" id="UP001549366"/>
    </source>
</evidence>
<keyword evidence="8 9" id="KW-0472">Membrane</keyword>
<dbReference type="Gene3D" id="1.20.5.3310">
    <property type="match status" value="1"/>
</dbReference>
<evidence type="ECO:0000256" key="3">
    <source>
        <dbReference type="ARBA" id="ARBA00022475"/>
    </source>
</evidence>
<feature type="region of interest" description="Disordered" evidence="10">
    <location>
        <begin position="97"/>
        <end position="119"/>
    </location>
</feature>
<comment type="subunit">
    <text evidence="9">The Tat system comprises two distinct complexes: a TatABC complex, containing multiple copies of TatA, TatB and TatC subunits, and a separate TatA complex, containing only TatA subunits. Substrates initially bind to the TatABC complex, which probably triggers association of the separate TatA complex to form the active translocon.</text>
</comment>
<dbReference type="InterPro" id="IPR003369">
    <property type="entry name" value="TatA/B/E"/>
</dbReference>
<organism evidence="11 12">
    <name type="scientific">Endozoicomonas lisbonensis</name>
    <dbReference type="NCBI Taxonomy" id="3120522"/>
    <lineage>
        <taxon>Bacteria</taxon>
        <taxon>Pseudomonadati</taxon>
        <taxon>Pseudomonadota</taxon>
        <taxon>Gammaproteobacteria</taxon>
        <taxon>Oceanospirillales</taxon>
        <taxon>Endozoicomonadaceae</taxon>
        <taxon>Endozoicomonas</taxon>
    </lineage>
</organism>
<proteinExistence type="inferred from homology"/>
<accession>A0ABV2SKY9</accession>
<dbReference type="Pfam" id="PF02416">
    <property type="entry name" value="TatA_B_E"/>
    <property type="match status" value="1"/>
</dbReference>
<dbReference type="PRINTS" id="PR01506">
    <property type="entry name" value="TATBPROTEIN"/>
</dbReference>
<keyword evidence="7 9" id="KW-0811">Translocation</keyword>
<keyword evidence="3 9" id="KW-1003">Cell membrane</keyword>
<evidence type="ECO:0000256" key="7">
    <source>
        <dbReference type="ARBA" id="ARBA00023010"/>
    </source>
</evidence>
<evidence type="ECO:0000256" key="4">
    <source>
        <dbReference type="ARBA" id="ARBA00022692"/>
    </source>
</evidence>
<dbReference type="Proteomes" id="UP001549366">
    <property type="component" value="Unassembled WGS sequence"/>
</dbReference>
<comment type="similarity">
    <text evidence="9">Belongs to the TatB family.</text>
</comment>
<keyword evidence="5 9" id="KW-0653">Protein transport</keyword>
<feature type="compositionally biased region" description="Basic and acidic residues" evidence="10">
    <location>
        <begin position="97"/>
        <end position="108"/>
    </location>
</feature>
<evidence type="ECO:0000256" key="2">
    <source>
        <dbReference type="ARBA" id="ARBA00022448"/>
    </source>
</evidence>
<gene>
    <name evidence="9" type="primary">tatB</name>
    <name evidence="11" type="ORF">V5J35_003206</name>
</gene>
<keyword evidence="2 9" id="KW-0813">Transport</keyword>
<comment type="subcellular location">
    <subcellularLocation>
        <location evidence="9">Cell membrane</location>
        <topology evidence="9">Single-pass membrane protein</topology>
    </subcellularLocation>
    <subcellularLocation>
        <location evidence="1">Membrane</location>
        <topology evidence="1">Single-pass membrane protein</topology>
    </subcellularLocation>
</comment>
<comment type="function">
    <text evidence="9">Part of the twin-arginine translocation (Tat) system that transports large folded proteins containing a characteristic twin-arginine motif in their signal peptide across membranes. Together with TatC, TatB is part of a receptor directly interacting with Tat signal peptides. TatB may form an oligomeric binding site that transiently accommodates folded Tat precursor proteins before their translocation.</text>
</comment>
<evidence type="ECO:0000256" key="9">
    <source>
        <dbReference type="HAMAP-Rule" id="MF_00237"/>
    </source>
</evidence>
<dbReference type="NCBIfam" id="TIGR01410">
    <property type="entry name" value="tatB"/>
    <property type="match status" value="1"/>
</dbReference>
<dbReference type="HAMAP" id="MF_00237">
    <property type="entry name" value="TatB"/>
    <property type="match status" value="1"/>
</dbReference>
<dbReference type="EMBL" id="JBEWTB010000002">
    <property type="protein sequence ID" value="MET4758014.1"/>
    <property type="molecule type" value="Genomic_DNA"/>
</dbReference>
<evidence type="ECO:0000256" key="1">
    <source>
        <dbReference type="ARBA" id="ARBA00004167"/>
    </source>
</evidence>
<evidence type="ECO:0000256" key="6">
    <source>
        <dbReference type="ARBA" id="ARBA00022989"/>
    </source>
</evidence>
<dbReference type="PANTHER" id="PTHR33162">
    <property type="entry name" value="SEC-INDEPENDENT PROTEIN TRANSLOCASE PROTEIN TATA, CHLOROPLASTIC"/>
    <property type="match status" value="1"/>
</dbReference>